<dbReference type="PROSITE" id="PS51898">
    <property type="entry name" value="TYR_RECOMBINASE"/>
    <property type="match status" value="1"/>
</dbReference>
<keyword evidence="4" id="KW-1185">Reference proteome</keyword>
<evidence type="ECO:0000313" key="4">
    <source>
        <dbReference type="Proteomes" id="UP000567293"/>
    </source>
</evidence>
<evidence type="ECO:0000256" key="1">
    <source>
        <dbReference type="ARBA" id="ARBA00023172"/>
    </source>
</evidence>
<dbReference type="SUPFAM" id="SSF56349">
    <property type="entry name" value="DNA breaking-rejoining enzymes"/>
    <property type="match status" value="1"/>
</dbReference>
<name>A0A7V8NQG8_9BACT</name>
<dbReference type="PANTHER" id="PTHR30349">
    <property type="entry name" value="PHAGE INTEGRASE-RELATED"/>
    <property type="match status" value="1"/>
</dbReference>
<dbReference type="InterPro" id="IPR013762">
    <property type="entry name" value="Integrase-like_cat_sf"/>
</dbReference>
<dbReference type="InterPro" id="IPR050090">
    <property type="entry name" value="Tyrosine_recombinase_XerCD"/>
</dbReference>
<organism evidence="3 4">
    <name type="scientific">Candidatus Acidiferrum panamense</name>
    <dbReference type="NCBI Taxonomy" id="2741543"/>
    <lineage>
        <taxon>Bacteria</taxon>
        <taxon>Pseudomonadati</taxon>
        <taxon>Acidobacteriota</taxon>
        <taxon>Terriglobia</taxon>
        <taxon>Candidatus Acidiferrales</taxon>
        <taxon>Candidatus Acidiferrum</taxon>
    </lineage>
</organism>
<protein>
    <submittedName>
        <fullName evidence="3">Tyrosine-type recombinase/integrase</fullName>
    </submittedName>
</protein>
<dbReference type="AlphaFoldDB" id="A0A7V8NQG8"/>
<evidence type="ECO:0000313" key="3">
    <source>
        <dbReference type="EMBL" id="MBA0085627.1"/>
    </source>
</evidence>
<proteinExistence type="predicted"/>
<dbReference type="GO" id="GO:0006310">
    <property type="term" value="P:DNA recombination"/>
    <property type="evidence" value="ECO:0007669"/>
    <property type="project" value="UniProtKB-KW"/>
</dbReference>
<gene>
    <name evidence="3" type="ORF">HRJ53_11580</name>
</gene>
<reference evidence="3" key="1">
    <citation type="submission" date="2020-06" db="EMBL/GenBank/DDBJ databases">
        <title>Legume-microbial interactions unlock mineral nutrients during tropical forest succession.</title>
        <authorList>
            <person name="Epihov D.Z."/>
        </authorList>
    </citation>
    <scope>NUCLEOTIDE SEQUENCE [LARGE SCALE GENOMIC DNA]</scope>
    <source>
        <strain evidence="3">Pan2503</strain>
    </source>
</reference>
<dbReference type="GO" id="GO:0015074">
    <property type="term" value="P:DNA integration"/>
    <property type="evidence" value="ECO:0007669"/>
    <property type="project" value="InterPro"/>
</dbReference>
<dbReference type="GO" id="GO:0003677">
    <property type="term" value="F:DNA binding"/>
    <property type="evidence" value="ECO:0007669"/>
    <property type="project" value="InterPro"/>
</dbReference>
<evidence type="ECO:0000259" key="2">
    <source>
        <dbReference type="PROSITE" id="PS51898"/>
    </source>
</evidence>
<comment type="caution">
    <text evidence="3">The sequence shown here is derived from an EMBL/GenBank/DDBJ whole genome shotgun (WGS) entry which is preliminary data.</text>
</comment>
<dbReference type="Proteomes" id="UP000567293">
    <property type="component" value="Unassembled WGS sequence"/>
</dbReference>
<sequence length="225" mass="26112">MCQQVAALRFFYVKTFHKAWSVEDTPYPKREKSLPLVLSVDEVDRLIQAADTPYHRTLLMTAYGTGARRAEIVNLQIADIDKATKRIHIREGKGGKDREVPLSPILYEELRQHYRRLARKPKVWLFPGGQHHTSDDPISDKVVWHACRNAAQRAGIRKPIHPHTLRHCFATHLYDAGTDLCTIQELLGHYDLKETARYIHLSNKHMRDLVNPLDQLPRFQRTPRS</sequence>
<dbReference type="Pfam" id="PF00589">
    <property type="entry name" value="Phage_integrase"/>
    <property type="match status" value="1"/>
</dbReference>
<keyword evidence="1" id="KW-0233">DNA recombination</keyword>
<dbReference type="EMBL" id="JACDQQ010001126">
    <property type="protein sequence ID" value="MBA0085627.1"/>
    <property type="molecule type" value="Genomic_DNA"/>
</dbReference>
<dbReference type="Gene3D" id="1.10.443.10">
    <property type="entry name" value="Intergrase catalytic core"/>
    <property type="match status" value="1"/>
</dbReference>
<dbReference type="InterPro" id="IPR002104">
    <property type="entry name" value="Integrase_catalytic"/>
</dbReference>
<feature type="domain" description="Tyr recombinase" evidence="2">
    <location>
        <begin position="33"/>
        <end position="211"/>
    </location>
</feature>
<accession>A0A7V8NQG8</accession>
<dbReference type="PANTHER" id="PTHR30349:SF64">
    <property type="entry name" value="PROPHAGE INTEGRASE INTD-RELATED"/>
    <property type="match status" value="1"/>
</dbReference>
<dbReference type="InterPro" id="IPR011010">
    <property type="entry name" value="DNA_brk_join_enz"/>
</dbReference>